<feature type="compositionally biased region" description="Basic and acidic residues" evidence="2">
    <location>
        <begin position="663"/>
        <end position="672"/>
    </location>
</feature>
<keyword evidence="6" id="KW-1185">Reference proteome</keyword>
<dbReference type="InterPro" id="IPR029063">
    <property type="entry name" value="SAM-dependent_MTases_sf"/>
</dbReference>
<sequence>MEASAGRGGSLPVPSSSSQPPRKEWRAVPEDHHQEHSRLGQSDERTIYEVQEGSGRFSADFCSITIDGSGGLSDEILQSKLQEIMKQREELQHVEIELRAQAIARAEILELQNCCQARIKEHSDAASQLKEQLKEKERHIEELEMKLEEKDRELRAVKLDNEAAWAKDDLLREQNKELATFRRERDNSEVERSQLLKQIHELQELIQEKDSQILAVEEQHRAVQESILIKDEHLRNAQTWIARVQEMDALQSTKMQAELQERTEQFNQYWIGLQRQFAEVERHHLQTIQQLQLELAEVRERNGICKEDPEVTRQNSTDSSSYIQTKGNQINANDAGVSNGNLSFMSNGNLEGHPYTSSSDATSKAENAAGIAVVPSPIIGMGAFIPQNQMTALHPFVMHPQGVPQSVSSNSQIPQSHAGHFQPMTTVNQHWQQQQVLDSNSKQYQASQEPQQASNASATFHPTLVFTSPEHKSEVMVQDQITVTAIDQQQEQWSASIANISDVPSQQANSNETAECNEKVATLDERSSPTARTTNPMLPAKATEPTLLDERSLLACIVRTIPAGAEGRIRISTTLPNRLAKMLAPLHWHDYKKCYGKLDDFVAHHPELFVIEGDYIHLREGAQEIISATTAFAKVAAAASSAPYSLLFPSVALTPVAQSSRQKTGDSSDKHSQISKRTQQSNGVGFNVAKGLSDMNVSVKSKNLQEVNGLSSETRIHSAAGNGTNKGLSRGKQQARSAGAGLDGRYNTRVWPCTCDTLPAHRRRKRQGDRIAHQVSWRRWARRRLPASAFRAAEDSTTCMTTAVEEMVELYPGPTKARRAYLHAEKDVERALKKAGWAVRKRGFIGTQFYFANLIEAVPVGSPN</sequence>
<feature type="coiled-coil region" evidence="1">
    <location>
        <begin position="77"/>
        <end position="219"/>
    </location>
</feature>
<dbReference type="PANTHER" id="PTHR35766">
    <property type="entry name" value="OS08G0543600 PROTEIN"/>
    <property type="match status" value="1"/>
</dbReference>
<reference evidence="6" key="1">
    <citation type="journal article" date="2017" name="Nat. Commun.">
        <title>The asparagus genome sheds light on the origin and evolution of a young Y chromosome.</title>
        <authorList>
            <person name="Harkess A."/>
            <person name="Zhou J."/>
            <person name="Xu C."/>
            <person name="Bowers J.E."/>
            <person name="Van der Hulst R."/>
            <person name="Ayyampalayam S."/>
            <person name="Mercati F."/>
            <person name="Riccardi P."/>
            <person name="McKain M.R."/>
            <person name="Kakrana A."/>
            <person name="Tang H."/>
            <person name="Ray J."/>
            <person name="Groenendijk J."/>
            <person name="Arikit S."/>
            <person name="Mathioni S.M."/>
            <person name="Nakano M."/>
            <person name="Shan H."/>
            <person name="Telgmann-Rauber A."/>
            <person name="Kanno A."/>
            <person name="Yue Z."/>
            <person name="Chen H."/>
            <person name="Li W."/>
            <person name="Chen Y."/>
            <person name="Xu X."/>
            <person name="Zhang Y."/>
            <person name="Luo S."/>
            <person name="Chen H."/>
            <person name="Gao J."/>
            <person name="Mao Z."/>
            <person name="Pires J.C."/>
            <person name="Luo M."/>
            <person name="Kudrna D."/>
            <person name="Wing R.A."/>
            <person name="Meyers B.C."/>
            <person name="Yi K."/>
            <person name="Kong H."/>
            <person name="Lavrijsen P."/>
            <person name="Sunseri F."/>
            <person name="Falavigna A."/>
            <person name="Ye Y."/>
            <person name="Leebens-Mack J.H."/>
            <person name="Chen G."/>
        </authorList>
    </citation>
    <scope>NUCLEOTIDE SEQUENCE [LARGE SCALE GENOMIC DNA]</scope>
    <source>
        <strain evidence="6">cv. DH0086</strain>
    </source>
</reference>
<keyword evidence="1" id="KW-0175">Coiled coil</keyword>
<dbReference type="Gene3D" id="3.40.50.150">
    <property type="entry name" value="Vaccinia Virus protein VP39"/>
    <property type="match status" value="1"/>
</dbReference>
<dbReference type="Pfam" id="PF24851">
    <property type="entry name" value="DUF7725"/>
    <property type="match status" value="1"/>
</dbReference>
<dbReference type="Gramene" id="ONK80014">
    <property type="protein sequence ID" value="ONK80014"/>
    <property type="gene ID" value="A4U43_C01F12850"/>
</dbReference>
<accession>A0A5P1FPQ9</accession>
<feature type="compositionally biased region" description="Polar residues" evidence="2">
    <location>
        <begin position="721"/>
        <end position="736"/>
    </location>
</feature>
<gene>
    <name evidence="5" type="ORF">A4U43_C01F12850</name>
</gene>
<name>A0A5P1FPQ9_ASPOF</name>
<dbReference type="GO" id="GO:0046406">
    <property type="term" value="F:magnesium protoporphyrin IX methyltransferase activity"/>
    <property type="evidence" value="ECO:0007669"/>
    <property type="project" value="InterPro"/>
</dbReference>
<evidence type="ECO:0000256" key="1">
    <source>
        <dbReference type="SAM" id="Coils"/>
    </source>
</evidence>
<feature type="region of interest" description="Disordered" evidence="2">
    <location>
        <begin position="431"/>
        <end position="458"/>
    </location>
</feature>
<evidence type="ECO:0000259" key="4">
    <source>
        <dbReference type="Pfam" id="PF24851"/>
    </source>
</evidence>
<dbReference type="Pfam" id="PF07109">
    <property type="entry name" value="Mg-por_mtran_C"/>
    <property type="match status" value="1"/>
</dbReference>
<feature type="domain" description="Magnesium-protoporphyrin IX methyltransferase C-terminal" evidence="3">
    <location>
        <begin position="798"/>
        <end position="858"/>
    </location>
</feature>
<dbReference type="PANTHER" id="PTHR35766:SF1">
    <property type="entry name" value="OS08G0543600 PROTEIN"/>
    <property type="match status" value="1"/>
</dbReference>
<dbReference type="AlphaFoldDB" id="A0A5P1FPQ9"/>
<feature type="coiled-coil region" evidence="1">
    <location>
        <begin position="281"/>
        <end position="308"/>
    </location>
</feature>
<dbReference type="EMBL" id="CM007381">
    <property type="protein sequence ID" value="ONK80014.1"/>
    <property type="molecule type" value="Genomic_DNA"/>
</dbReference>
<feature type="region of interest" description="Disordered" evidence="2">
    <location>
        <begin position="706"/>
        <end position="740"/>
    </location>
</feature>
<dbReference type="Proteomes" id="UP000243459">
    <property type="component" value="Chromosome 1"/>
</dbReference>
<feature type="region of interest" description="Disordered" evidence="2">
    <location>
        <begin position="659"/>
        <end position="683"/>
    </location>
</feature>
<feature type="domain" description="DUF7725" evidence="4">
    <location>
        <begin position="547"/>
        <end position="619"/>
    </location>
</feature>
<evidence type="ECO:0000313" key="5">
    <source>
        <dbReference type="EMBL" id="ONK80014.1"/>
    </source>
</evidence>
<feature type="compositionally biased region" description="Basic and acidic residues" evidence="2">
    <location>
        <begin position="21"/>
        <end position="45"/>
    </location>
</feature>
<feature type="region of interest" description="Disordered" evidence="2">
    <location>
        <begin position="1"/>
        <end position="45"/>
    </location>
</feature>
<dbReference type="InterPro" id="IPR056142">
    <property type="entry name" value="DUF7725"/>
</dbReference>
<organism evidence="5 6">
    <name type="scientific">Asparagus officinalis</name>
    <name type="common">Garden asparagus</name>
    <dbReference type="NCBI Taxonomy" id="4686"/>
    <lineage>
        <taxon>Eukaryota</taxon>
        <taxon>Viridiplantae</taxon>
        <taxon>Streptophyta</taxon>
        <taxon>Embryophyta</taxon>
        <taxon>Tracheophyta</taxon>
        <taxon>Spermatophyta</taxon>
        <taxon>Magnoliopsida</taxon>
        <taxon>Liliopsida</taxon>
        <taxon>Asparagales</taxon>
        <taxon>Asparagaceae</taxon>
        <taxon>Asparagoideae</taxon>
        <taxon>Asparagus</taxon>
    </lineage>
</organism>
<dbReference type="OMA" id="SQFTEYA"/>
<evidence type="ECO:0000313" key="6">
    <source>
        <dbReference type="Proteomes" id="UP000243459"/>
    </source>
</evidence>
<dbReference type="InterPro" id="IPR010940">
    <property type="entry name" value="Mg_prot_MeTrfase_C"/>
</dbReference>
<evidence type="ECO:0000259" key="3">
    <source>
        <dbReference type="Pfam" id="PF07109"/>
    </source>
</evidence>
<evidence type="ECO:0000256" key="2">
    <source>
        <dbReference type="SAM" id="MobiDB-lite"/>
    </source>
</evidence>
<proteinExistence type="predicted"/>
<feature type="compositionally biased region" description="Low complexity" evidence="2">
    <location>
        <begin position="10"/>
        <end position="20"/>
    </location>
</feature>
<protein>
    <submittedName>
        <fullName evidence="5">Uncharacterized protein</fullName>
    </submittedName>
</protein>
<dbReference type="GO" id="GO:0015995">
    <property type="term" value="P:chlorophyll biosynthetic process"/>
    <property type="evidence" value="ECO:0007669"/>
    <property type="project" value="InterPro"/>
</dbReference>